<dbReference type="AlphaFoldDB" id="S3CBM4"/>
<dbReference type="SMART" id="SM00066">
    <property type="entry name" value="GAL4"/>
    <property type="match status" value="1"/>
</dbReference>
<feature type="region of interest" description="Disordered" evidence="2">
    <location>
        <begin position="43"/>
        <end position="83"/>
    </location>
</feature>
<organism evidence="4 5">
    <name type="scientific">Ophiostoma piceae (strain UAMH 11346)</name>
    <name type="common">Sap stain fungus</name>
    <dbReference type="NCBI Taxonomy" id="1262450"/>
    <lineage>
        <taxon>Eukaryota</taxon>
        <taxon>Fungi</taxon>
        <taxon>Dikarya</taxon>
        <taxon>Ascomycota</taxon>
        <taxon>Pezizomycotina</taxon>
        <taxon>Sordariomycetes</taxon>
        <taxon>Sordariomycetidae</taxon>
        <taxon>Ophiostomatales</taxon>
        <taxon>Ophiostomataceae</taxon>
        <taxon>Ophiostoma</taxon>
    </lineage>
</organism>
<feature type="compositionally biased region" description="Low complexity" evidence="2">
    <location>
        <begin position="61"/>
        <end position="75"/>
    </location>
</feature>
<dbReference type="Pfam" id="PF00172">
    <property type="entry name" value="Zn_clus"/>
    <property type="match status" value="1"/>
</dbReference>
<dbReference type="SUPFAM" id="SSF57701">
    <property type="entry name" value="Zn2/Cys6 DNA-binding domain"/>
    <property type="match status" value="1"/>
</dbReference>
<dbReference type="Gene3D" id="4.10.240.10">
    <property type="entry name" value="Zn(2)-C6 fungal-type DNA-binding domain"/>
    <property type="match status" value="1"/>
</dbReference>
<evidence type="ECO:0000256" key="2">
    <source>
        <dbReference type="SAM" id="MobiDB-lite"/>
    </source>
</evidence>
<keyword evidence="5" id="KW-1185">Reference proteome</keyword>
<name>S3CBM4_OPHP1</name>
<sequence>MPRLGYSKSRTGCRKCRQRRVKCDEKRPCTACKRHDVPCSLVTDAETPCSDTSPARSVQRSQTPSLPSPPSTESSARLSGDSVVPLVTSPPTAVADVTSPSDQEREWVADMELMHHYCTTAYNTLPRAATIGRTWQIEAVNVALHDAYLLHIIMAFSAFHLAHLYPARRNRYSYAAARHQNLGICGLRAALARLSEHNCHSLFLTSTLLVAVAFAAMTMHASDPLDERPNLADLIEIYILLKGMKTLLSTWEPTIRGGPFHALFELPNNKINTSDVPTLPFWDETLGRLERLRQPLAERVSLLPNDTAACIDREIVHLADLARYCVSMSSDPVIRFVIMWPVETSDQFVQMLKDKEPASLVVLAHYCVVVQKATSRNWFTRGWAPKLLRAIRSSVPPHYADLLSWPLAYIREEAVQGSPLALDTV</sequence>
<protein>
    <submittedName>
        <fullName evidence="4">C6 zinc finger domain-containing protein</fullName>
    </submittedName>
</protein>
<dbReference type="InterPro" id="IPR021858">
    <property type="entry name" value="Fun_TF"/>
</dbReference>
<dbReference type="STRING" id="1262450.S3CBM4"/>
<dbReference type="InterPro" id="IPR001138">
    <property type="entry name" value="Zn2Cys6_DnaBD"/>
</dbReference>
<dbReference type="PROSITE" id="PS00463">
    <property type="entry name" value="ZN2_CY6_FUNGAL_1"/>
    <property type="match status" value="1"/>
</dbReference>
<dbReference type="CDD" id="cd00067">
    <property type="entry name" value="GAL4"/>
    <property type="match status" value="1"/>
</dbReference>
<dbReference type="PANTHER" id="PTHR47784:SF5">
    <property type="entry name" value="STEROL UPTAKE CONTROL PROTEIN 2"/>
    <property type="match status" value="1"/>
</dbReference>
<accession>S3CBM4</accession>
<reference evidence="4 5" key="1">
    <citation type="journal article" date="2013" name="BMC Genomics">
        <title>The genome and transcriptome of the pine saprophyte Ophiostoma piceae, and a comparison with the bark beetle-associated pine pathogen Grosmannia clavigera.</title>
        <authorList>
            <person name="Haridas S."/>
            <person name="Wang Y."/>
            <person name="Lim L."/>
            <person name="Massoumi Alamouti S."/>
            <person name="Jackman S."/>
            <person name="Docking R."/>
            <person name="Robertson G."/>
            <person name="Birol I."/>
            <person name="Bohlmann J."/>
            <person name="Breuil C."/>
        </authorList>
    </citation>
    <scope>NUCLEOTIDE SEQUENCE [LARGE SCALE GENOMIC DNA]</scope>
    <source>
        <strain evidence="4 5">UAMH 11346</strain>
    </source>
</reference>
<proteinExistence type="predicted"/>
<dbReference type="GO" id="GO:0001228">
    <property type="term" value="F:DNA-binding transcription activator activity, RNA polymerase II-specific"/>
    <property type="evidence" value="ECO:0007669"/>
    <property type="project" value="TreeGrafter"/>
</dbReference>
<dbReference type="VEuPathDB" id="FungiDB:F503_05999"/>
<dbReference type="PANTHER" id="PTHR47784">
    <property type="entry name" value="STEROL UPTAKE CONTROL PROTEIN 2"/>
    <property type="match status" value="1"/>
</dbReference>
<evidence type="ECO:0000259" key="3">
    <source>
        <dbReference type="PROSITE" id="PS50048"/>
    </source>
</evidence>
<evidence type="ECO:0000313" key="5">
    <source>
        <dbReference type="Proteomes" id="UP000016923"/>
    </source>
</evidence>
<dbReference type="HOGENOM" id="CLU_024934_5_2_1"/>
<keyword evidence="1" id="KW-0539">Nucleus</keyword>
<evidence type="ECO:0000256" key="1">
    <source>
        <dbReference type="ARBA" id="ARBA00023242"/>
    </source>
</evidence>
<dbReference type="Pfam" id="PF11951">
    <property type="entry name" value="Fungal_trans_2"/>
    <property type="match status" value="1"/>
</dbReference>
<dbReference type="OrthoDB" id="3546279at2759"/>
<dbReference type="Proteomes" id="UP000016923">
    <property type="component" value="Unassembled WGS sequence"/>
</dbReference>
<dbReference type="eggNOG" id="ENOG502SP5N">
    <property type="taxonomic scope" value="Eukaryota"/>
</dbReference>
<dbReference type="EMBL" id="KE148146">
    <property type="protein sequence ID" value="EPE10904.1"/>
    <property type="molecule type" value="Genomic_DNA"/>
</dbReference>
<dbReference type="GO" id="GO:0008270">
    <property type="term" value="F:zinc ion binding"/>
    <property type="evidence" value="ECO:0007669"/>
    <property type="project" value="InterPro"/>
</dbReference>
<evidence type="ECO:0000313" key="4">
    <source>
        <dbReference type="EMBL" id="EPE10904.1"/>
    </source>
</evidence>
<gene>
    <name evidence="4" type="ORF">F503_05999</name>
</gene>
<feature type="domain" description="Zn(2)-C6 fungal-type" evidence="3">
    <location>
        <begin position="12"/>
        <end position="41"/>
    </location>
</feature>
<dbReference type="InterPro" id="IPR053157">
    <property type="entry name" value="Sterol_Uptake_Regulator"/>
</dbReference>
<dbReference type="OMA" id="HQNDAIN"/>
<feature type="compositionally biased region" description="Polar residues" evidence="2">
    <location>
        <begin position="49"/>
        <end position="60"/>
    </location>
</feature>
<dbReference type="PROSITE" id="PS50048">
    <property type="entry name" value="ZN2_CY6_FUNGAL_2"/>
    <property type="match status" value="1"/>
</dbReference>
<dbReference type="InterPro" id="IPR036864">
    <property type="entry name" value="Zn2-C6_fun-type_DNA-bd_sf"/>
</dbReference>